<dbReference type="OrthoDB" id="5792777at2"/>
<comment type="caution">
    <text evidence="2">The sequence shown here is derived from an EMBL/GenBank/DDBJ whole genome shotgun (WGS) entry which is preliminary data.</text>
</comment>
<protein>
    <submittedName>
        <fullName evidence="2">FAD-dependent oxidoreductase</fullName>
    </submittedName>
</protein>
<evidence type="ECO:0000313" key="3">
    <source>
        <dbReference type="Proteomes" id="UP000239576"/>
    </source>
</evidence>
<dbReference type="Gene3D" id="3.50.50.60">
    <property type="entry name" value="FAD/NAD(P)-binding domain"/>
    <property type="match status" value="1"/>
</dbReference>
<dbReference type="Pfam" id="PF01593">
    <property type="entry name" value="Amino_oxidase"/>
    <property type="match status" value="1"/>
</dbReference>
<proteinExistence type="predicted"/>
<accession>A0A2T1EGM9</accession>
<evidence type="ECO:0000313" key="2">
    <source>
        <dbReference type="EMBL" id="PSB31845.1"/>
    </source>
</evidence>
<dbReference type="PRINTS" id="PR00419">
    <property type="entry name" value="ADXRDTASE"/>
</dbReference>
<dbReference type="EMBL" id="PVWK01000031">
    <property type="protein sequence ID" value="PSB31845.1"/>
    <property type="molecule type" value="Genomic_DNA"/>
</dbReference>
<dbReference type="PANTHER" id="PTHR16128">
    <property type="entry name" value="FAD/NAD(P)-BINDING OXIDOREDUCTASE FAMILY PROTEIN"/>
    <property type="match status" value="1"/>
</dbReference>
<feature type="domain" description="Amine oxidase" evidence="1">
    <location>
        <begin position="112"/>
        <end position="357"/>
    </location>
</feature>
<dbReference type="Proteomes" id="UP000239576">
    <property type="component" value="Unassembled WGS sequence"/>
</dbReference>
<dbReference type="SUPFAM" id="SSF51905">
    <property type="entry name" value="FAD/NAD(P)-binding domain"/>
    <property type="match status" value="1"/>
</dbReference>
<dbReference type="Gene3D" id="3.90.660.10">
    <property type="match status" value="1"/>
</dbReference>
<keyword evidence="3" id="KW-1185">Reference proteome</keyword>
<name>A0A2T1EGM9_9CYAN</name>
<reference evidence="3" key="1">
    <citation type="submission" date="2018-02" db="EMBL/GenBank/DDBJ databases">
        <authorList>
            <person name="Moore K."/>
            <person name="Momper L."/>
        </authorList>
    </citation>
    <scope>NUCLEOTIDE SEQUENCE [LARGE SCALE GENOMIC DNA]</scope>
    <source>
        <strain evidence="3">ULC18</strain>
    </source>
</reference>
<dbReference type="GO" id="GO:0016491">
    <property type="term" value="F:oxidoreductase activity"/>
    <property type="evidence" value="ECO:0007669"/>
    <property type="project" value="InterPro"/>
</dbReference>
<dbReference type="AlphaFoldDB" id="A0A2T1EGM9"/>
<gene>
    <name evidence="2" type="ORF">C7B82_06390</name>
</gene>
<dbReference type="InterPro" id="IPR036188">
    <property type="entry name" value="FAD/NAD-bd_sf"/>
</dbReference>
<sequence>MTNPSLDFDIAVVGAGIAGLTCAQQLQQAGYRVVILEKSRGVGGRLATRRLHETLADHGTCYLTPKGEAFRGLLEQLVTAGGVQSWTDTVHELSLAGTLSESSATDRYPRYVAPHGMTAIAKWLATALDIRLNHLVQSLALVNDHWQLTIQRTEPDRTKTTETLTVGAIVLTIPAPQATVLLQTLSAAVLPEAFLEQVQGVAFLPCLSVIAGYESERQQDWLSQYPDVRSLSFVKDGNLAWLGLDSSKRSLPSQSGLPQPVFVVQSTAAFAEQYLDAIDLQPAGYQLLKQASERLVPWLAKPDWLQVHRWRYAVPMLPRTELYLAAKTRAPLFCAGDWCGGMKAEQAFLSGLAVSEHLNHQLQN</sequence>
<reference evidence="2 3" key="2">
    <citation type="submission" date="2018-03" db="EMBL/GenBank/DDBJ databases">
        <title>The ancient ancestry and fast evolution of plastids.</title>
        <authorList>
            <person name="Moore K.R."/>
            <person name="Magnabosco C."/>
            <person name="Momper L."/>
            <person name="Gold D.A."/>
            <person name="Bosak T."/>
            <person name="Fournier G.P."/>
        </authorList>
    </citation>
    <scope>NUCLEOTIDE SEQUENCE [LARGE SCALE GENOMIC DNA]</scope>
    <source>
        <strain evidence="2 3">ULC18</strain>
    </source>
</reference>
<dbReference type="InterPro" id="IPR002937">
    <property type="entry name" value="Amino_oxidase"/>
</dbReference>
<dbReference type="PANTHER" id="PTHR16128:SF5">
    <property type="entry name" value="FAD_NAD(P)-BINDING OXIDOREDUCTASE FAMILY PROTEIN"/>
    <property type="match status" value="1"/>
</dbReference>
<organism evidence="2 3">
    <name type="scientific">Stenomitos frigidus ULC18</name>
    <dbReference type="NCBI Taxonomy" id="2107698"/>
    <lineage>
        <taxon>Bacteria</taxon>
        <taxon>Bacillati</taxon>
        <taxon>Cyanobacteriota</taxon>
        <taxon>Cyanophyceae</taxon>
        <taxon>Leptolyngbyales</taxon>
        <taxon>Leptolyngbyaceae</taxon>
        <taxon>Stenomitos</taxon>
    </lineage>
</organism>
<dbReference type="Pfam" id="PF13450">
    <property type="entry name" value="NAD_binding_8"/>
    <property type="match status" value="1"/>
</dbReference>
<dbReference type="RefSeq" id="WP_106255477.1">
    <property type="nucleotide sequence ID" value="NZ_CAWNSW010000125.1"/>
</dbReference>
<evidence type="ECO:0000259" key="1">
    <source>
        <dbReference type="Pfam" id="PF01593"/>
    </source>
</evidence>